<dbReference type="EMBL" id="CP001100">
    <property type="protein sequence ID" value="ACF14112.1"/>
    <property type="molecule type" value="Genomic_DNA"/>
</dbReference>
<gene>
    <name evidence="6" type="ordered locus">Ctha_1654</name>
</gene>
<dbReference type="Gene3D" id="1.10.238.260">
    <property type="match status" value="1"/>
</dbReference>
<accession>B3QSR5</accession>
<dbReference type="InterPro" id="IPR002034">
    <property type="entry name" value="AIPM/Hcit_synth_CS"/>
</dbReference>
<evidence type="ECO:0000259" key="5">
    <source>
        <dbReference type="PROSITE" id="PS50991"/>
    </source>
</evidence>
<dbReference type="EC" id="2.3.3.14" evidence="4"/>
<dbReference type="PANTHER" id="PTHR42880:SF1">
    <property type="entry name" value="ISOPROPYLMALATE_HOMOCITRATE_CITRAMALATE SYNTHASE FAMILY PROTEIN"/>
    <property type="match status" value="1"/>
</dbReference>
<keyword evidence="4" id="KW-0535">Nitrogen fixation</keyword>
<dbReference type="Gene3D" id="3.20.20.70">
    <property type="entry name" value="Aldolase class I"/>
    <property type="match status" value="1"/>
</dbReference>
<organism evidence="6 7">
    <name type="scientific">Chloroherpeton thalassium (strain ATCC 35110 / GB-78)</name>
    <dbReference type="NCBI Taxonomy" id="517418"/>
    <lineage>
        <taxon>Bacteria</taxon>
        <taxon>Pseudomonadati</taxon>
        <taxon>Chlorobiota</taxon>
        <taxon>Chlorobiia</taxon>
        <taxon>Chlorobiales</taxon>
        <taxon>Chloroherpetonaceae</taxon>
        <taxon>Chloroherpeton</taxon>
    </lineage>
</organism>
<dbReference type="PANTHER" id="PTHR42880">
    <property type="entry name" value="HOMOCITRATE SYNTHASE"/>
    <property type="match status" value="1"/>
</dbReference>
<evidence type="ECO:0000256" key="3">
    <source>
        <dbReference type="RuleBase" id="RU003523"/>
    </source>
</evidence>
<evidence type="ECO:0000313" key="7">
    <source>
        <dbReference type="Proteomes" id="UP000001208"/>
    </source>
</evidence>
<evidence type="ECO:0000256" key="4">
    <source>
        <dbReference type="RuleBase" id="RU367143"/>
    </source>
</evidence>
<protein>
    <recommendedName>
        <fullName evidence="4">Homocitrate synthase</fullName>
        <ecNumber evidence="4">2.3.3.14</ecNumber>
    </recommendedName>
</protein>
<dbReference type="CDD" id="cd07939">
    <property type="entry name" value="DRE_TIM_NifV"/>
    <property type="match status" value="1"/>
</dbReference>
<dbReference type="GO" id="GO:0019752">
    <property type="term" value="P:carboxylic acid metabolic process"/>
    <property type="evidence" value="ECO:0007669"/>
    <property type="project" value="UniProtKB-UniRule"/>
</dbReference>
<feature type="domain" description="Pyruvate carboxyltransferase" evidence="5">
    <location>
        <begin position="9"/>
        <end position="259"/>
    </location>
</feature>
<dbReference type="NCBIfam" id="TIGR02660">
    <property type="entry name" value="nifV_homocitr"/>
    <property type="match status" value="1"/>
</dbReference>
<dbReference type="SUPFAM" id="SSF51569">
    <property type="entry name" value="Aldolase"/>
    <property type="match status" value="1"/>
</dbReference>
<dbReference type="STRING" id="517418.Ctha_1654"/>
<reference evidence="6 7" key="1">
    <citation type="submission" date="2008-06" db="EMBL/GenBank/DDBJ databases">
        <title>Complete sequence of Chloroherpeton thalassium ATCC 35110.</title>
        <authorList>
            <consortium name="US DOE Joint Genome Institute"/>
            <person name="Lucas S."/>
            <person name="Copeland A."/>
            <person name="Lapidus A."/>
            <person name="Glavina del Rio T."/>
            <person name="Dalin E."/>
            <person name="Tice H."/>
            <person name="Bruce D."/>
            <person name="Goodwin L."/>
            <person name="Pitluck S."/>
            <person name="Schmutz J."/>
            <person name="Larimer F."/>
            <person name="Land M."/>
            <person name="Hauser L."/>
            <person name="Kyrpides N."/>
            <person name="Mikhailova N."/>
            <person name="Liu Z."/>
            <person name="Li T."/>
            <person name="Zhao F."/>
            <person name="Overmann J."/>
            <person name="Bryant D.A."/>
            <person name="Richardson P."/>
        </authorList>
    </citation>
    <scope>NUCLEOTIDE SEQUENCE [LARGE SCALE GENOMIC DNA]</scope>
    <source>
        <strain evidence="7">ATCC 35110 / GB-78</strain>
    </source>
</reference>
<keyword evidence="2 3" id="KW-0808">Transferase</keyword>
<dbReference type="PROSITE" id="PS00816">
    <property type="entry name" value="AIPM_HOMOCIT_SYNTH_2"/>
    <property type="match status" value="1"/>
</dbReference>
<dbReference type="Pfam" id="PF22617">
    <property type="entry name" value="HCS_D2"/>
    <property type="match status" value="1"/>
</dbReference>
<evidence type="ECO:0000313" key="6">
    <source>
        <dbReference type="EMBL" id="ACF14112.1"/>
    </source>
</evidence>
<keyword evidence="7" id="KW-1185">Reference proteome</keyword>
<dbReference type="Proteomes" id="UP000001208">
    <property type="component" value="Chromosome"/>
</dbReference>
<dbReference type="PROSITE" id="PS50991">
    <property type="entry name" value="PYR_CT"/>
    <property type="match status" value="1"/>
</dbReference>
<dbReference type="KEGG" id="cts:Ctha_1654"/>
<dbReference type="RefSeq" id="WP_012500196.1">
    <property type="nucleotide sequence ID" value="NC_011026.1"/>
</dbReference>
<evidence type="ECO:0000256" key="2">
    <source>
        <dbReference type="ARBA" id="ARBA00022679"/>
    </source>
</evidence>
<dbReference type="InterPro" id="IPR054691">
    <property type="entry name" value="LeuA/HCS_post-cat"/>
</dbReference>
<comment type="function">
    <text evidence="4">This protein is a Fe-Mo-cofactor biosynthetic component.</text>
</comment>
<dbReference type="InterPro" id="IPR013785">
    <property type="entry name" value="Aldolase_TIM"/>
</dbReference>
<dbReference type="GO" id="GO:0004410">
    <property type="term" value="F:homocitrate synthase activity"/>
    <property type="evidence" value="ECO:0007669"/>
    <property type="project" value="UniProtKB-UniRule"/>
</dbReference>
<dbReference type="eggNOG" id="COG0119">
    <property type="taxonomic scope" value="Bacteria"/>
</dbReference>
<evidence type="ECO:0000256" key="1">
    <source>
        <dbReference type="ARBA" id="ARBA00006154"/>
    </source>
</evidence>
<dbReference type="OrthoDB" id="9804858at2"/>
<dbReference type="GO" id="GO:0009399">
    <property type="term" value="P:nitrogen fixation"/>
    <property type="evidence" value="ECO:0007669"/>
    <property type="project" value="UniProtKB-UniRule"/>
</dbReference>
<dbReference type="Pfam" id="PF00682">
    <property type="entry name" value="HMGL-like"/>
    <property type="match status" value="1"/>
</dbReference>
<dbReference type="AlphaFoldDB" id="B3QSR5"/>
<comment type="catalytic activity">
    <reaction evidence="4">
        <text>acetyl-CoA + 2-oxoglutarate + H2O = (2R)-homocitrate + CoA + H(+)</text>
        <dbReference type="Rhea" id="RHEA:12929"/>
        <dbReference type="ChEBI" id="CHEBI:15377"/>
        <dbReference type="ChEBI" id="CHEBI:15378"/>
        <dbReference type="ChEBI" id="CHEBI:16810"/>
        <dbReference type="ChEBI" id="CHEBI:57287"/>
        <dbReference type="ChEBI" id="CHEBI:57288"/>
        <dbReference type="ChEBI" id="CHEBI:58884"/>
        <dbReference type="EC" id="2.3.3.14"/>
    </reaction>
</comment>
<proteinExistence type="inferred from homology"/>
<dbReference type="PROSITE" id="PS00815">
    <property type="entry name" value="AIPM_HOMOCIT_SYNTH_1"/>
    <property type="match status" value="1"/>
</dbReference>
<sequence length="386" mass="41746">MKEVLEKSVYIVDTTLRDGEQAPDVVFEPSEKINIARKLSEIGVDELEIGIPSMGDEEVSAIKTIVGLKLPVRLTSWCRAKQEDIDAAAIAGTEGVHISFPVSEIHLATLNKNSQWVLDEMMTLVPRAKKRFGFVSIGAQDATRVEVEFLKHFAQAAEAAGADRLRIADTVGISTPMAVFRIISEIQAASAINLEFHAHNDLGMATANAFMAVEAGCHAVSVTALGLGERAGNAALEELAMALKLSGKYKTKITPTGLQSLCQMVADASGRKIHAQKPVVGKAAFQHESGIHCAALLKNPNTYQPFLPEEIGKTSAELVIGKHSGTAAISHVLKQRGISIEQSEARILLPLVRRYAGDKKRAITSDELESVYRSCYNLNGNRESEH</sequence>
<name>B3QSR5_CHLT3</name>
<dbReference type="HOGENOM" id="CLU_022158_4_2_10"/>
<dbReference type="InterPro" id="IPR013477">
    <property type="entry name" value="NifV/FrbC"/>
</dbReference>
<dbReference type="InterPro" id="IPR000891">
    <property type="entry name" value="PYR_CT"/>
</dbReference>
<comment type="similarity">
    <text evidence="1 3">Belongs to the alpha-IPM synthase/homocitrate synthase family.</text>
</comment>